<comment type="similarity">
    <text evidence="1">Belongs to the peptidase C48 family.</text>
</comment>
<keyword evidence="4" id="KW-0788">Thiol protease</keyword>
<evidence type="ECO:0000256" key="4">
    <source>
        <dbReference type="ARBA" id="ARBA00022807"/>
    </source>
</evidence>
<dbReference type="SUPFAM" id="SSF54001">
    <property type="entry name" value="Cysteine proteinases"/>
    <property type="match status" value="1"/>
</dbReference>
<evidence type="ECO:0000256" key="2">
    <source>
        <dbReference type="ARBA" id="ARBA00022670"/>
    </source>
</evidence>
<gene>
    <name evidence="6" type="ORF">INT47_000639</name>
</gene>
<sequence length="231" mass="26400">MAAALVDNLILHYHDVVIRQSDLNTLAPGEWLNDTMLEFHMEFLERTFVPKDAHYLFLRPGIVQLITFAEGDVMNLVPALPKDMDGYEAIFIPVNDGDPAQANSGTHWSLLVYVRAVNSFYYYDTLRFNNLRNAEITCKRMQPLLRLDKSSQFIPATTPQQDNGSDCGVSVIAIIDYILHQLLKSREKSVVQYNKIMILDKKSLSTPKQVRDNVNGMIKRLQLRFPSNKVI</sequence>
<dbReference type="EMBL" id="JAEPRD010000005">
    <property type="protein sequence ID" value="KAG2212662.1"/>
    <property type="molecule type" value="Genomic_DNA"/>
</dbReference>
<feature type="domain" description="Ubiquitin-like protease family profile" evidence="5">
    <location>
        <begin position="16"/>
        <end position="178"/>
    </location>
</feature>
<dbReference type="PANTHER" id="PTHR46468:SF1">
    <property type="entry name" value="SENTRIN-SPECIFIC PROTEASE 8"/>
    <property type="match status" value="1"/>
</dbReference>
<protein>
    <recommendedName>
        <fullName evidence="5">Ubiquitin-like protease family profile domain-containing protein</fullName>
    </recommendedName>
</protein>
<reference evidence="6" key="1">
    <citation type="submission" date="2020-12" db="EMBL/GenBank/DDBJ databases">
        <title>Metabolic potential, ecology and presence of endohyphal bacteria is reflected in genomic diversity of Mucoromycotina.</title>
        <authorList>
            <person name="Muszewska A."/>
            <person name="Okrasinska A."/>
            <person name="Steczkiewicz K."/>
            <person name="Drgas O."/>
            <person name="Orlowska M."/>
            <person name="Perlinska-Lenart U."/>
            <person name="Aleksandrzak-Piekarczyk T."/>
            <person name="Szatraj K."/>
            <person name="Zielenkiewicz U."/>
            <person name="Pilsyk S."/>
            <person name="Malc E."/>
            <person name="Mieczkowski P."/>
            <person name="Kruszewska J.S."/>
            <person name="Biernat P."/>
            <person name="Pawlowska J."/>
        </authorList>
    </citation>
    <scope>NUCLEOTIDE SEQUENCE</scope>
    <source>
        <strain evidence="6">WA0000017839</strain>
    </source>
</reference>
<organism evidence="6 7">
    <name type="scientific">Mucor saturninus</name>
    <dbReference type="NCBI Taxonomy" id="64648"/>
    <lineage>
        <taxon>Eukaryota</taxon>
        <taxon>Fungi</taxon>
        <taxon>Fungi incertae sedis</taxon>
        <taxon>Mucoromycota</taxon>
        <taxon>Mucoromycotina</taxon>
        <taxon>Mucoromycetes</taxon>
        <taxon>Mucorales</taxon>
        <taxon>Mucorineae</taxon>
        <taxon>Mucoraceae</taxon>
        <taxon>Mucor</taxon>
    </lineage>
</organism>
<dbReference type="GO" id="GO:0008234">
    <property type="term" value="F:cysteine-type peptidase activity"/>
    <property type="evidence" value="ECO:0007669"/>
    <property type="project" value="UniProtKB-KW"/>
</dbReference>
<evidence type="ECO:0000313" key="7">
    <source>
        <dbReference type="Proteomes" id="UP000603453"/>
    </source>
</evidence>
<dbReference type="InterPro" id="IPR003653">
    <property type="entry name" value="Peptidase_C48_C"/>
</dbReference>
<dbReference type="Gene3D" id="3.40.395.10">
    <property type="entry name" value="Adenoviral Proteinase, Chain A"/>
    <property type="match status" value="1"/>
</dbReference>
<dbReference type="AlphaFoldDB" id="A0A8H7VBH9"/>
<dbReference type="GO" id="GO:0019784">
    <property type="term" value="F:deNEDDylase activity"/>
    <property type="evidence" value="ECO:0007669"/>
    <property type="project" value="InterPro"/>
</dbReference>
<evidence type="ECO:0000256" key="3">
    <source>
        <dbReference type="ARBA" id="ARBA00022801"/>
    </source>
</evidence>
<dbReference type="OrthoDB" id="5065855at2759"/>
<keyword evidence="7" id="KW-1185">Reference proteome</keyword>
<dbReference type="GO" id="GO:0000338">
    <property type="term" value="P:protein deneddylation"/>
    <property type="evidence" value="ECO:0007669"/>
    <property type="project" value="TreeGrafter"/>
</dbReference>
<dbReference type="GO" id="GO:0006508">
    <property type="term" value="P:proteolysis"/>
    <property type="evidence" value="ECO:0007669"/>
    <property type="project" value="UniProtKB-KW"/>
</dbReference>
<dbReference type="InterPro" id="IPR044613">
    <property type="entry name" value="Nep1/2-like"/>
</dbReference>
<comment type="caution">
    <text evidence="6">The sequence shown here is derived from an EMBL/GenBank/DDBJ whole genome shotgun (WGS) entry which is preliminary data.</text>
</comment>
<dbReference type="PROSITE" id="PS50600">
    <property type="entry name" value="ULP_PROTEASE"/>
    <property type="match status" value="1"/>
</dbReference>
<dbReference type="InterPro" id="IPR038765">
    <property type="entry name" value="Papain-like_cys_pep_sf"/>
</dbReference>
<keyword evidence="2" id="KW-0645">Protease</keyword>
<dbReference type="Proteomes" id="UP000603453">
    <property type="component" value="Unassembled WGS sequence"/>
</dbReference>
<keyword evidence="3" id="KW-0378">Hydrolase</keyword>
<accession>A0A8H7VBH9</accession>
<proteinExistence type="inferred from homology"/>
<evidence type="ECO:0000313" key="6">
    <source>
        <dbReference type="EMBL" id="KAG2212662.1"/>
    </source>
</evidence>
<evidence type="ECO:0000256" key="1">
    <source>
        <dbReference type="ARBA" id="ARBA00005234"/>
    </source>
</evidence>
<dbReference type="PANTHER" id="PTHR46468">
    <property type="entry name" value="SENTRIN-SPECIFIC PROTEASE 8"/>
    <property type="match status" value="1"/>
</dbReference>
<name>A0A8H7VBH9_9FUNG</name>
<evidence type="ECO:0000259" key="5">
    <source>
        <dbReference type="PROSITE" id="PS50600"/>
    </source>
</evidence>
<dbReference type="Pfam" id="PF02902">
    <property type="entry name" value="Peptidase_C48"/>
    <property type="match status" value="1"/>
</dbReference>